<evidence type="ECO:0000313" key="2">
    <source>
        <dbReference type="Proteomes" id="UP000321424"/>
    </source>
</evidence>
<gene>
    <name evidence="1" type="ORF">NN4_09800</name>
</gene>
<dbReference type="EMBL" id="BJXA01000003">
    <property type="protein sequence ID" value="GEM36461.1"/>
    <property type="molecule type" value="Genomic_DNA"/>
</dbReference>
<reference evidence="1 2" key="1">
    <citation type="submission" date="2019-07" db="EMBL/GenBank/DDBJ databases">
        <title>Whole genome shotgun sequence of Nocardia ninae NBRC 108245.</title>
        <authorList>
            <person name="Hosoyama A."/>
            <person name="Uohara A."/>
            <person name="Ohji S."/>
            <person name="Ichikawa N."/>
        </authorList>
    </citation>
    <scope>NUCLEOTIDE SEQUENCE [LARGE SCALE GENOMIC DNA]</scope>
    <source>
        <strain evidence="1 2">NBRC 108245</strain>
    </source>
</reference>
<sequence length="305" mass="33976">MQTICAPEVEGPLTLVVAWRTSAGTHGRYVKITNAVAEALRDDVVRTAAGLIVGEGQAYDPDLPDDEYQFLTANHEELLDIDLLSTLEQGQSLPTSTDDELRTHHLACYGLVLGNGTRRTLYVRHGSPIKLARKTLLARLASESLDLLTTPLFAYDQRVDLIVTPATVYVLDKRNFEMLFKDSETVLAKAETWVEEFSELLPLSSDSKDYLAQALRTNSVLRRKVHSVLRRGYIATLTPQTIEAKMRDHGLDPSFLMPDGDVVFTRETTPDLLRLLNEDLFAGDFSGQQYAAGTKSRVRAVQPTR</sequence>
<accession>A0A511M797</accession>
<dbReference type="Pfam" id="PF16162">
    <property type="entry name" value="KwaB"/>
    <property type="match status" value="1"/>
</dbReference>
<protein>
    <recommendedName>
        <fullName evidence="3">DUF4868 domain-containing protein</fullName>
    </recommendedName>
</protein>
<dbReference type="InterPro" id="IPR032359">
    <property type="entry name" value="KwaB-like"/>
</dbReference>
<dbReference type="Proteomes" id="UP000321424">
    <property type="component" value="Unassembled WGS sequence"/>
</dbReference>
<evidence type="ECO:0000313" key="1">
    <source>
        <dbReference type="EMBL" id="GEM36461.1"/>
    </source>
</evidence>
<comment type="caution">
    <text evidence="1">The sequence shown here is derived from an EMBL/GenBank/DDBJ whole genome shotgun (WGS) entry which is preliminary data.</text>
</comment>
<name>A0A511M797_9NOCA</name>
<evidence type="ECO:0008006" key="3">
    <source>
        <dbReference type="Google" id="ProtNLM"/>
    </source>
</evidence>
<keyword evidence="2" id="KW-1185">Reference proteome</keyword>
<organism evidence="1 2">
    <name type="scientific">Nocardia ninae NBRC 108245</name>
    <dbReference type="NCBI Taxonomy" id="1210091"/>
    <lineage>
        <taxon>Bacteria</taxon>
        <taxon>Bacillati</taxon>
        <taxon>Actinomycetota</taxon>
        <taxon>Actinomycetes</taxon>
        <taxon>Mycobacteriales</taxon>
        <taxon>Nocardiaceae</taxon>
        <taxon>Nocardia</taxon>
    </lineage>
</organism>
<dbReference type="AlphaFoldDB" id="A0A511M797"/>
<dbReference type="OrthoDB" id="4772260at2"/>
<proteinExistence type="predicted"/>